<reference evidence="10 11" key="1">
    <citation type="submission" date="2021-01" db="EMBL/GenBank/DDBJ databases">
        <title>Whole genome shotgun sequence of Actinoplanes couchii NBRC 106145.</title>
        <authorList>
            <person name="Komaki H."/>
            <person name="Tamura T."/>
        </authorList>
    </citation>
    <scope>NUCLEOTIDE SEQUENCE [LARGE SCALE GENOMIC DNA]</scope>
    <source>
        <strain evidence="10 11">NBRC 106145</strain>
    </source>
</reference>
<dbReference type="Pfam" id="PF00664">
    <property type="entry name" value="ABC_membrane"/>
    <property type="match status" value="1"/>
</dbReference>
<dbReference type="EMBL" id="BOMG01000114">
    <property type="protein sequence ID" value="GID60736.1"/>
    <property type="molecule type" value="Genomic_DNA"/>
</dbReference>
<dbReference type="Proteomes" id="UP000612282">
    <property type="component" value="Unassembled WGS sequence"/>
</dbReference>
<dbReference type="PANTHER" id="PTHR24221">
    <property type="entry name" value="ATP-BINDING CASSETTE SUB-FAMILY B"/>
    <property type="match status" value="1"/>
</dbReference>
<accession>A0ABQ3XQD8</accession>
<evidence type="ECO:0000259" key="8">
    <source>
        <dbReference type="PROSITE" id="PS50893"/>
    </source>
</evidence>
<comment type="caution">
    <text evidence="10">The sequence shown here is derived from an EMBL/GenBank/DDBJ whole genome shotgun (WGS) entry which is preliminary data.</text>
</comment>
<dbReference type="Pfam" id="PF00005">
    <property type="entry name" value="ABC_tran"/>
    <property type="match status" value="1"/>
</dbReference>
<name>A0ABQ3XQD8_9ACTN</name>
<dbReference type="InterPro" id="IPR017871">
    <property type="entry name" value="ABC_transporter-like_CS"/>
</dbReference>
<evidence type="ECO:0000256" key="7">
    <source>
        <dbReference type="SAM" id="Phobius"/>
    </source>
</evidence>
<keyword evidence="3" id="KW-0547">Nucleotide-binding</keyword>
<dbReference type="Gene3D" id="1.20.1560.10">
    <property type="entry name" value="ABC transporter type 1, transmembrane domain"/>
    <property type="match status" value="1"/>
</dbReference>
<protein>
    <submittedName>
        <fullName evidence="10">ABC transporter</fullName>
    </submittedName>
</protein>
<feature type="transmembrane region" description="Helical" evidence="7">
    <location>
        <begin position="54"/>
        <end position="73"/>
    </location>
</feature>
<evidence type="ECO:0000313" key="10">
    <source>
        <dbReference type="EMBL" id="GID60736.1"/>
    </source>
</evidence>
<keyword evidence="2 7" id="KW-0812">Transmembrane</keyword>
<evidence type="ECO:0000256" key="4">
    <source>
        <dbReference type="ARBA" id="ARBA00022840"/>
    </source>
</evidence>
<dbReference type="InterPro" id="IPR039421">
    <property type="entry name" value="Type_1_exporter"/>
</dbReference>
<dbReference type="PROSITE" id="PS50893">
    <property type="entry name" value="ABC_TRANSPORTER_2"/>
    <property type="match status" value="1"/>
</dbReference>
<dbReference type="Gene3D" id="3.40.50.300">
    <property type="entry name" value="P-loop containing nucleotide triphosphate hydrolases"/>
    <property type="match status" value="1"/>
</dbReference>
<dbReference type="RefSeq" id="WP_203808038.1">
    <property type="nucleotide sequence ID" value="NZ_BAAAQE010000111.1"/>
</dbReference>
<dbReference type="InterPro" id="IPR036640">
    <property type="entry name" value="ABC1_TM_sf"/>
</dbReference>
<feature type="transmembrane region" description="Helical" evidence="7">
    <location>
        <begin position="21"/>
        <end position="42"/>
    </location>
</feature>
<feature type="domain" description="ABC transmembrane type-1" evidence="9">
    <location>
        <begin position="21"/>
        <end position="298"/>
    </location>
</feature>
<evidence type="ECO:0000256" key="1">
    <source>
        <dbReference type="ARBA" id="ARBA00004651"/>
    </source>
</evidence>
<gene>
    <name evidence="10" type="ORF">Aco03nite_091400</name>
</gene>
<keyword evidence="11" id="KW-1185">Reference proteome</keyword>
<dbReference type="InterPro" id="IPR011527">
    <property type="entry name" value="ABC1_TM_dom"/>
</dbReference>
<keyword evidence="5 7" id="KW-1133">Transmembrane helix</keyword>
<dbReference type="SUPFAM" id="SSF52540">
    <property type="entry name" value="P-loop containing nucleoside triphosphate hydrolases"/>
    <property type="match status" value="1"/>
</dbReference>
<evidence type="ECO:0000313" key="11">
    <source>
        <dbReference type="Proteomes" id="UP000612282"/>
    </source>
</evidence>
<evidence type="ECO:0000256" key="6">
    <source>
        <dbReference type="ARBA" id="ARBA00023136"/>
    </source>
</evidence>
<dbReference type="InterPro" id="IPR027417">
    <property type="entry name" value="P-loop_NTPase"/>
</dbReference>
<feature type="transmembrane region" description="Helical" evidence="7">
    <location>
        <begin position="131"/>
        <end position="150"/>
    </location>
</feature>
<comment type="subcellular location">
    <subcellularLocation>
        <location evidence="1">Cell membrane</location>
        <topology evidence="1">Multi-pass membrane protein</topology>
    </subcellularLocation>
</comment>
<keyword evidence="6 7" id="KW-0472">Membrane</keyword>
<proteinExistence type="predicted"/>
<evidence type="ECO:0000256" key="2">
    <source>
        <dbReference type="ARBA" id="ARBA00022692"/>
    </source>
</evidence>
<feature type="domain" description="ABC transporter" evidence="8">
    <location>
        <begin position="330"/>
        <end position="563"/>
    </location>
</feature>
<dbReference type="InterPro" id="IPR003593">
    <property type="entry name" value="AAA+_ATPase"/>
</dbReference>
<feature type="transmembrane region" description="Helical" evidence="7">
    <location>
        <begin position="239"/>
        <end position="260"/>
    </location>
</feature>
<organism evidence="10 11">
    <name type="scientific">Actinoplanes couchii</name>
    <dbReference type="NCBI Taxonomy" id="403638"/>
    <lineage>
        <taxon>Bacteria</taxon>
        <taxon>Bacillati</taxon>
        <taxon>Actinomycetota</taxon>
        <taxon>Actinomycetes</taxon>
        <taxon>Micromonosporales</taxon>
        <taxon>Micromonosporaceae</taxon>
        <taxon>Actinoplanes</taxon>
    </lineage>
</organism>
<evidence type="ECO:0000256" key="3">
    <source>
        <dbReference type="ARBA" id="ARBA00022741"/>
    </source>
</evidence>
<evidence type="ECO:0000259" key="9">
    <source>
        <dbReference type="PROSITE" id="PS50929"/>
    </source>
</evidence>
<sequence length="575" mass="60890">MIRRLSRVLGAPYARPLRMHLAGLIVYAILQGLAFVLIVPVLRPLLRGDVDAALPWVAVLAGTVVACAAAYWIQAQLGYRLGTALSQALHHRIGDHLAALPLGWFTPARVGRVARMSSTGVVDIMGVPAHLLAPLVTSYVTPAVVVFAMIFLDWRLAVATLVAVPLVILVFRWTARLFAATDHAVDAAGVEAANRVVEFAQNQAVLRAHGRSDFDQLEAALLEQRAAGRKQLLRAVPGLAAAGLVVQALVTIVLITGVYLATSGPTVDAAALIALLVLTVRFAEPLMAAAELGAAVRMAGNSLARVDELLATPVLPEPATAGTFTTPGTIELDGVGFGYDSRPVLRDVSLRVPARSVTALVGASGSGKTTVVRLVARFFDTRTGVVRVGGADVRDLTTEQLMSQISVVFQDVYLFDAGIADNIRAGRADATDAEVAAAAALARVDEIADRLPDGYDTRVGEGGARLSGGERQRISIARAILKDAPIVLLDEATAALDQDNEAAITAALTALSRDRTLLVIAHRLRTVQSADQIVVLADGGVAESGTHEELLLRNGQYAHFWNERSRARGWRLTPA</sequence>
<dbReference type="PANTHER" id="PTHR24221:SF654">
    <property type="entry name" value="ATP-BINDING CASSETTE SUB-FAMILY B MEMBER 6"/>
    <property type="match status" value="1"/>
</dbReference>
<dbReference type="PROSITE" id="PS50929">
    <property type="entry name" value="ABC_TM1F"/>
    <property type="match status" value="1"/>
</dbReference>
<dbReference type="PROSITE" id="PS00211">
    <property type="entry name" value="ABC_TRANSPORTER_1"/>
    <property type="match status" value="1"/>
</dbReference>
<keyword evidence="4" id="KW-0067">ATP-binding</keyword>
<evidence type="ECO:0000256" key="5">
    <source>
        <dbReference type="ARBA" id="ARBA00022989"/>
    </source>
</evidence>
<dbReference type="InterPro" id="IPR003439">
    <property type="entry name" value="ABC_transporter-like_ATP-bd"/>
</dbReference>
<dbReference type="SUPFAM" id="SSF90123">
    <property type="entry name" value="ABC transporter transmembrane region"/>
    <property type="match status" value="1"/>
</dbReference>
<feature type="transmembrane region" description="Helical" evidence="7">
    <location>
        <begin position="156"/>
        <end position="175"/>
    </location>
</feature>
<dbReference type="SMART" id="SM00382">
    <property type="entry name" value="AAA"/>
    <property type="match status" value="1"/>
</dbReference>